<keyword evidence="1 5" id="KW-0489">Methyltransferase</keyword>
<dbReference type="Gene3D" id="3.40.50.150">
    <property type="entry name" value="Vaccinia Virus protein VP39"/>
    <property type="match status" value="1"/>
</dbReference>
<name>A0LNA6_SYNFM</name>
<dbReference type="PANTHER" id="PTHR43464:SF19">
    <property type="entry name" value="UBIQUINONE BIOSYNTHESIS O-METHYLTRANSFERASE, MITOCHONDRIAL"/>
    <property type="match status" value="1"/>
</dbReference>
<dbReference type="Proteomes" id="UP000001784">
    <property type="component" value="Chromosome"/>
</dbReference>
<accession>A0LNA6</accession>
<protein>
    <submittedName>
        <fullName evidence="5">Methyltransferase type 11</fullName>
    </submittedName>
</protein>
<dbReference type="OrthoDB" id="9770485at2"/>
<gene>
    <name evidence="5" type="ordered locus">Sfum_3235</name>
</gene>
<dbReference type="InterPro" id="IPR013216">
    <property type="entry name" value="Methyltransf_11"/>
</dbReference>
<dbReference type="HOGENOM" id="CLU_090967_0_0_7"/>
<keyword evidence="6" id="KW-1185">Reference proteome</keyword>
<dbReference type="eggNOG" id="COG2226">
    <property type="taxonomic scope" value="Bacteria"/>
</dbReference>
<evidence type="ECO:0000256" key="3">
    <source>
        <dbReference type="ARBA" id="ARBA00022691"/>
    </source>
</evidence>
<reference evidence="5 6" key="1">
    <citation type="submission" date="2006-10" db="EMBL/GenBank/DDBJ databases">
        <title>Complete sequence of Syntrophobacter fumaroxidans MPOB.</title>
        <authorList>
            <consortium name="US DOE Joint Genome Institute"/>
            <person name="Copeland A."/>
            <person name="Lucas S."/>
            <person name="Lapidus A."/>
            <person name="Barry K."/>
            <person name="Detter J.C."/>
            <person name="Glavina del Rio T."/>
            <person name="Hammon N."/>
            <person name="Israni S."/>
            <person name="Pitluck S."/>
            <person name="Goltsman E.G."/>
            <person name="Martinez M."/>
            <person name="Schmutz J."/>
            <person name="Larimer F."/>
            <person name="Land M."/>
            <person name="Hauser L."/>
            <person name="Kyrpides N."/>
            <person name="Kim E."/>
            <person name="Boone D.R."/>
            <person name="Brockman F."/>
            <person name="Culley D."/>
            <person name="Ferry J."/>
            <person name="Gunsalus R."/>
            <person name="McInerney M.J."/>
            <person name="Morrison M."/>
            <person name="Plugge C."/>
            <person name="Rohlin L."/>
            <person name="Scholten J."/>
            <person name="Sieber J."/>
            <person name="Stams A.J.M."/>
            <person name="Worm P."/>
            <person name="Henstra A.M."/>
            <person name="Richardson P."/>
        </authorList>
    </citation>
    <scope>NUCLEOTIDE SEQUENCE [LARGE SCALE GENOMIC DNA]</scope>
    <source>
        <strain evidence="6">DSM 10017 / MPOB</strain>
    </source>
</reference>
<dbReference type="GO" id="GO:0008757">
    <property type="term" value="F:S-adenosylmethionine-dependent methyltransferase activity"/>
    <property type="evidence" value="ECO:0007669"/>
    <property type="project" value="InterPro"/>
</dbReference>
<dbReference type="AlphaFoldDB" id="A0LNA6"/>
<evidence type="ECO:0000256" key="2">
    <source>
        <dbReference type="ARBA" id="ARBA00022679"/>
    </source>
</evidence>
<proteinExistence type="predicted"/>
<evidence type="ECO:0000313" key="6">
    <source>
        <dbReference type="Proteomes" id="UP000001784"/>
    </source>
</evidence>
<dbReference type="GO" id="GO:0032259">
    <property type="term" value="P:methylation"/>
    <property type="evidence" value="ECO:0007669"/>
    <property type="project" value="UniProtKB-KW"/>
</dbReference>
<dbReference type="InParanoid" id="A0LNA6"/>
<dbReference type="InterPro" id="IPR029063">
    <property type="entry name" value="SAM-dependent_MTases_sf"/>
</dbReference>
<keyword evidence="2 5" id="KW-0808">Transferase</keyword>
<feature type="domain" description="Methyltransferase type 11" evidence="4">
    <location>
        <begin position="43"/>
        <end position="138"/>
    </location>
</feature>
<dbReference type="Pfam" id="PF08241">
    <property type="entry name" value="Methyltransf_11"/>
    <property type="match status" value="1"/>
</dbReference>
<evidence type="ECO:0000259" key="4">
    <source>
        <dbReference type="Pfam" id="PF08241"/>
    </source>
</evidence>
<dbReference type="SUPFAM" id="SSF53335">
    <property type="entry name" value="S-adenosyl-L-methionine-dependent methyltransferases"/>
    <property type="match status" value="1"/>
</dbReference>
<dbReference type="PANTHER" id="PTHR43464">
    <property type="entry name" value="METHYLTRANSFERASE"/>
    <property type="match status" value="1"/>
</dbReference>
<dbReference type="EMBL" id="CP000478">
    <property type="protein sequence ID" value="ABK18908.1"/>
    <property type="molecule type" value="Genomic_DNA"/>
</dbReference>
<dbReference type="RefSeq" id="WP_011700033.1">
    <property type="nucleotide sequence ID" value="NC_008554.1"/>
</dbReference>
<evidence type="ECO:0000313" key="5">
    <source>
        <dbReference type="EMBL" id="ABK18908.1"/>
    </source>
</evidence>
<dbReference type="CDD" id="cd02440">
    <property type="entry name" value="AdoMet_MTases"/>
    <property type="match status" value="1"/>
</dbReference>
<organism evidence="5 6">
    <name type="scientific">Syntrophobacter fumaroxidans (strain DSM 10017 / MPOB)</name>
    <dbReference type="NCBI Taxonomy" id="335543"/>
    <lineage>
        <taxon>Bacteria</taxon>
        <taxon>Pseudomonadati</taxon>
        <taxon>Thermodesulfobacteriota</taxon>
        <taxon>Syntrophobacteria</taxon>
        <taxon>Syntrophobacterales</taxon>
        <taxon>Syntrophobacteraceae</taxon>
        <taxon>Syntrophobacter</taxon>
    </lineage>
</organism>
<dbReference type="STRING" id="335543.Sfum_3235"/>
<dbReference type="KEGG" id="sfu:Sfum_3235"/>
<evidence type="ECO:0000256" key="1">
    <source>
        <dbReference type="ARBA" id="ARBA00022603"/>
    </source>
</evidence>
<keyword evidence="3" id="KW-0949">S-adenosyl-L-methionine</keyword>
<sequence length="271" mass="30742">MQCIEYLMESEDEATRLEMKTDCRSVEAQALWAGLGPGMRVADICCGTGKTSACLNALVQPGGTVIGIDGSPERVAYAVDHYGGEGIEFRCRDIREPLEDLGLFDFVWVRFVLEYYRSTGFELVSHLSRIVKPGGVLCLIDLDHNCLCHYGIPPRLERTLFALVGMSEREADFDPYAGRRLYSHLYRLGYQEIDLFVEAHHLIFGDLEGKDSYNWAKKVEVASRKLGFDFAEYGGGVEEFKAEFKDFFSDPGRFTYSPLIRCRGRRPLDER</sequence>